<evidence type="ECO:0000313" key="3">
    <source>
        <dbReference type="Proteomes" id="UP000188879"/>
    </source>
</evidence>
<dbReference type="RefSeq" id="WP_076959716.1">
    <property type="nucleotide sequence ID" value="NZ_MLCO01000279.1"/>
</dbReference>
<evidence type="ECO:0000256" key="1">
    <source>
        <dbReference type="SAM" id="SignalP"/>
    </source>
</evidence>
<protein>
    <recommendedName>
        <fullName evidence="4">DUF4412 domain-containing protein</fullName>
    </recommendedName>
</protein>
<evidence type="ECO:0008006" key="4">
    <source>
        <dbReference type="Google" id="ProtNLM"/>
    </source>
</evidence>
<reference evidence="2 3" key="1">
    <citation type="submission" date="2016-10" db="EMBL/GenBank/DDBJ databases">
        <title>Draft Genome sequence of Roseomonas sp. strain M3.</title>
        <authorList>
            <person name="Subhash Y."/>
            <person name="Lee S."/>
        </authorList>
    </citation>
    <scope>NUCLEOTIDE SEQUENCE [LARGE SCALE GENOMIC DNA]</scope>
    <source>
        <strain evidence="2 3">M3</strain>
    </source>
</reference>
<accession>A0A1V2GW38</accession>
<keyword evidence="3" id="KW-1185">Reference proteome</keyword>
<organism evidence="2 3">
    <name type="scientific">Teichococcus deserti</name>
    <dbReference type="NCBI Taxonomy" id="1817963"/>
    <lineage>
        <taxon>Bacteria</taxon>
        <taxon>Pseudomonadati</taxon>
        <taxon>Pseudomonadota</taxon>
        <taxon>Alphaproteobacteria</taxon>
        <taxon>Acetobacterales</taxon>
        <taxon>Roseomonadaceae</taxon>
        <taxon>Roseomonas</taxon>
    </lineage>
</organism>
<name>A0A1V2GW38_9PROT</name>
<dbReference type="EMBL" id="MLCO01000279">
    <property type="protein sequence ID" value="ONG47388.1"/>
    <property type="molecule type" value="Genomic_DNA"/>
</dbReference>
<dbReference type="OrthoDB" id="7268862at2"/>
<keyword evidence="1" id="KW-0732">Signal</keyword>
<evidence type="ECO:0000313" key="2">
    <source>
        <dbReference type="EMBL" id="ONG47388.1"/>
    </source>
</evidence>
<proteinExistence type="predicted"/>
<sequence length="201" mass="21044">MKHPTIAAAAAALLVALPAVGQQPAPAQLRPQRDVAVTYRMTAGNRPPQTVAASWLAAAQRLRIEPPGLPGWLLLDLPSSQAQMVMDSTRMVVRLPGKGPWPMLDSLPAGTRMTPAGSATVAGLRCDNWQVVNREGTGQVCLTADGVMLRGSGTHDGQQGSLEATSVAYVAQDPARFQVPPGYQAVSLPQGLPSGLIPGMR</sequence>
<gene>
    <name evidence="2" type="ORF">BKE38_23505</name>
</gene>
<comment type="caution">
    <text evidence="2">The sequence shown here is derived from an EMBL/GenBank/DDBJ whole genome shotgun (WGS) entry which is preliminary data.</text>
</comment>
<feature type="chain" id="PRO_5012527731" description="DUF4412 domain-containing protein" evidence="1">
    <location>
        <begin position="22"/>
        <end position="201"/>
    </location>
</feature>
<feature type="signal peptide" evidence="1">
    <location>
        <begin position="1"/>
        <end position="21"/>
    </location>
</feature>
<dbReference type="AlphaFoldDB" id="A0A1V2GW38"/>
<dbReference type="Proteomes" id="UP000188879">
    <property type="component" value="Unassembled WGS sequence"/>
</dbReference>